<feature type="chain" id="PRO_5043568060" evidence="2">
    <location>
        <begin position="22"/>
        <end position="226"/>
    </location>
</feature>
<evidence type="ECO:0000313" key="4">
    <source>
        <dbReference type="Proteomes" id="UP000217696"/>
    </source>
</evidence>
<sequence length="226" mass="24273">MKKIALLTGLAALSLTLTACGSDTPSSSTTTASNQTATKPDTSEEDKKKAEEEAKQKAADEAKQKELAEKVKYAELTKTGFPNMTENKPELPQQTYDFIVANNKLFPAKTTADIQKLKGMADKTITAKHLNKNAAPYFNKVATFAGQVVNVEEAPIDGGDTVSILHVVDNNMQSYQVLMLKSSGDILQEDTVRFWGVPAGGSSFSNVSGGTTNVQLFVGGHVEKQK</sequence>
<name>A0A0U5ASL7_9BACL</name>
<feature type="signal peptide" evidence="2">
    <location>
        <begin position="1"/>
        <end position="21"/>
    </location>
</feature>
<keyword evidence="4" id="KW-1185">Reference proteome</keyword>
<proteinExistence type="predicted"/>
<reference evidence="3 4" key="1">
    <citation type="submission" date="2015-12" db="EMBL/GenBank/DDBJ databases">
        <title>Genome sequence of Aneurinibacillus soli.</title>
        <authorList>
            <person name="Lee J.S."/>
            <person name="Lee K.C."/>
            <person name="Kim K.K."/>
            <person name="Lee B.W."/>
        </authorList>
    </citation>
    <scope>NUCLEOTIDE SEQUENCE [LARGE SCALE GENOMIC DNA]</scope>
    <source>
        <strain evidence="3 4">CB4</strain>
    </source>
</reference>
<dbReference type="KEGG" id="asoc:CB4_00995"/>
<evidence type="ECO:0000313" key="3">
    <source>
        <dbReference type="EMBL" id="BAU26826.1"/>
    </source>
</evidence>
<feature type="compositionally biased region" description="Basic and acidic residues" evidence="1">
    <location>
        <begin position="41"/>
        <end position="66"/>
    </location>
</feature>
<protein>
    <submittedName>
        <fullName evidence="3">Uncharacterized protein</fullName>
    </submittedName>
</protein>
<dbReference type="RefSeq" id="WP_096463829.1">
    <property type="nucleotide sequence ID" value="NZ_AP017312.1"/>
</dbReference>
<organism evidence="3 4">
    <name type="scientific">Aneurinibacillus soli</name>
    <dbReference type="NCBI Taxonomy" id="1500254"/>
    <lineage>
        <taxon>Bacteria</taxon>
        <taxon>Bacillati</taxon>
        <taxon>Bacillota</taxon>
        <taxon>Bacilli</taxon>
        <taxon>Bacillales</taxon>
        <taxon>Paenibacillaceae</taxon>
        <taxon>Aneurinibacillus group</taxon>
        <taxon>Aneurinibacillus</taxon>
    </lineage>
</organism>
<evidence type="ECO:0000256" key="1">
    <source>
        <dbReference type="SAM" id="MobiDB-lite"/>
    </source>
</evidence>
<feature type="compositionally biased region" description="Low complexity" evidence="1">
    <location>
        <begin position="19"/>
        <end position="38"/>
    </location>
</feature>
<dbReference type="PROSITE" id="PS51257">
    <property type="entry name" value="PROKAR_LIPOPROTEIN"/>
    <property type="match status" value="1"/>
</dbReference>
<gene>
    <name evidence="3" type="ORF">CB4_00995</name>
</gene>
<evidence type="ECO:0000256" key="2">
    <source>
        <dbReference type="SAM" id="SignalP"/>
    </source>
</evidence>
<dbReference type="EMBL" id="AP017312">
    <property type="protein sequence ID" value="BAU26826.1"/>
    <property type="molecule type" value="Genomic_DNA"/>
</dbReference>
<keyword evidence="2" id="KW-0732">Signal</keyword>
<dbReference type="Proteomes" id="UP000217696">
    <property type="component" value="Chromosome"/>
</dbReference>
<feature type="region of interest" description="Disordered" evidence="1">
    <location>
        <begin position="19"/>
        <end position="66"/>
    </location>
</feature>
<dbReference type="OrthoDB" id="2467186at2"/>
<accession>A0A0U5ASL7</accession>
<dbReference type="AlphaFoldDB" id="A0A0U5ASL7"/>